<organism evidence="1">
    <name type="scientific">Wolbachia endosymbiont of Polyergus mexicanus</name>
    <dbReference type="NCBI Taxonomy" id="3171167"/>
    <lineage>
        <taxon>Bacteria</taxon>
        <taxon>Pseudomonadati</taxon>
        <taxon>Pseudomonadota</taxon>
        <taxon>Alphaproteobacteria</taxon>
        <taxon>Rickettsiales</taxon>
        <taxon>Anaplasmataceae</taxon>
        <taxon>Wolbachieae</taxon>
        <taxon>Wolbachia</taxon>
    </lineage>
</organism>
<accession>A0AAU7YGD4</accession>
<reference evidence="1" key="1">
    <citation type="submission" date="2024-06" db="EMBL/GenBank/DDBJ databases">
        <title>Genome assembly of the Polyergus mexicanus.</title>
        <authorList>
            <person name="Cash E."/>
            <person name="Tustsui N.D."/>
            <person name="Ward P."/>
            <person name="Nguyen O."/>
            <person name="Sahasrabudhe R."/>
            <person name="Fairbairn C.W."/>
            <person name="Seligmann W.E."/>
            <person name="Sacco S."/>
            <person name="Beraut E."/>
            <person name="Miller C."/>
            <person name="Toffelmier E."/>
            <person name="Shaffer H.B."/>
        </authorList>
    </citation>
    <scope>NUCLEOTIDE SEQUENCE</scope>
    <source>
        <strain evidence="1">NDT 795.1</strain>
    </source>
</reference>
<evidence type="ECO:0000313" key="1">
    <source>
        <dbReference type="EMBL" id="XCA32945.1"/>
    </source>
</evidence>
<dbReference type="AlphaFoldDB" id="A0AAU7YGD4"/>
<dbReference type="EMBL" id="CP158586">
    <property type="protein sequence ID" value="XCA32945.1"/>
    <property type="molecule type" value="Genomic_DNA"/>
</dbReference>
<proteinExistence type="predicted"/>
<protein>
    <submittedName>
        <fullName evidence="1">Uncharacterized protein</fullName>
    </submittedName>
</protein>
<gene>
    <name evidence="1" type="ORF">ABS808_03950</name>
</gene>
<name>A0AAU7YGD4_9RICK</name>
<sequence length="49" mass="5356">MDDTILFPGFQCLGTGMTSSLVEIALKSQCSYSYANTKVSFQRVTLESS</sequence>